<sequence>MRVLCAVAVLAVLLVARPLLVPIAIAVLFTFVLAPAVRALGRRGVPEYVGSALVVASLLAGVALMAWMVAAPAAAWWSRAPATLNGLLEAAQRWRSEVWPIAPGAPAGASGGSSAEDTLGEQLATQGFSFTRIAVGEALGFTLSSSAVVILLFFMLASEHWLVARTLEAIPRRRTRALLLSGIRESQRDIGLFIWTMSLVNVALGIATGLALWAIGLPNPVLWGTVTALLTFVPYLGPLVVTLMLMLAGSVAFGVGWSMFGPPAAFLALHAVEANFLTPLIMGRQLSLPPVFVFLSVMVLGWLWGVAGAFLAVPLLLGLRALCRRVRRGRTVCRYLDGNGTAVPPLQRLLQAEPAGAGRVGAGRSQP</sequence>
<keyword evidence="3 6" id="KW-0812">Transmembrane</keyword>
<feature type="transmembrane region" description="Helical" evidence="6">
    <location>
        <begin position="24"/>
        <end position="41"/>
    </location>
</feature>
<feature type="transmembrane region" description="Helical" evidence="6">
    <location>
        <begin position="292"/>
        <end position="319"/>
    </location>
</feature>
<evidence type="ECO:0000256" key="1">
    <source>
        <dbReference type="ARBA" id="ARBA00004141"/>
    </source>
</evidence>
<dbReference type="PANTHER" id="PTHR21716:SF16">
    <property type="entry name" value="BLL1467 PROTEIN"/>
    <property type="match status" value="1"/>
</dbReference>
<evidence type="ECO:0000256" key="3">
    <source>
        <dbReference type="ARBA" id="ARBA00022692"/>
    </source>
</evidence>
<feature type="transmembrane region" description="Helical" evidence="6">
    <location>
        <begin position="138"/>
        <end position="157"/>
    </location>
</feature>
<reference evidence="7 8" key="1">
    <citation type="submission" date="2020-06" db="EMBL/GenBank/DDBJ databases">
        <title>Schlegella sp. ID0723 isolated from air conditioner.</title>
        <authorList>
            <person name="Kim D.Y."/>
            <person name="Kim D.-U."/>
        </authorList>
    </citation>
    <scope>NUCLEOTIDE SEQUENCE [LARGE SCALE GENOMIC DNA]</scope>
    <source>
        <strain evidence="7 8">ID0723</strain>
    </source>
</reference>
<dbReference type="Proteomes" id="UP000529637">
    <property type="component" value="Unassembled WGS sequence"/>
</dbReference>
<dbReference type="RefSeq" id="WP_176067638.1">
    <property type="nucleotide sequence ID" value="NZ_JABWMJ010000003.1"/>
</dbReference>
<protein>
    <submittedName>
        <fullName evidence="7">AI-2E family transporter</fullName>
    </submittedName>
</protein>
<gene>
    <name evidence="7" type="ORF">HQN59_07265</name>
</gene>
<comment type="subcellular location">
    <subcellularLocation>
        <location evidence="1">Membrane</location>
        <topology evidence="1">Multi-pass membrane protein</topology>
    </subcellularLocation>
</comment>
<dbReference type="AlphaFoldDB" id="A0A7Y6NLV5"/>
<feature type="transmembrane region" description="Helical" evidence="6">
    <location>
        <begin position="221"/>
        <end position="244"/>
    </location>
</feature>
<name>A0A7Y6NLV5_9BURK</name>
<feature type="transmembrane region" description="Helical" evidence="6">
    <location>
        <begin position="53"/>
        <end position="77"/>
    </location>
</feature>
<dbReference type="GO" id="GO:0055085">
    <property type="term" value="P:transmembrane transport"/>
    <property type="evidence" value="ECO:0007669"/>
    <property type="project" value="TreeGrafter"/>
</dbReference>
<evidence type="ECO:0000256" key="5">
    <source>
        <dbReference type="ARBA" id="ARBA00023136"/>
    </source>
</evidence>
<dbReference type="GO" id="GO:0016020">
    <property type="term" value="C:membrane"/>
    <property type="evidence" value="ECO:0007669"/>
    <property type="project" value="UniProtKB-SubCell"/>
</dbReference>
<dbReference type="EMBL" id="JABWMJ010000003">
    <property type="protein sequence ID" value="NUZ05560.1"/>
    <property type="molecule type" value="Genomic_DNA"/>
</dbReference>
<comment type="similarity">
    <text evidence="2">Belongs to the autoinducer-2 exporter (AI-2E) (TC 2.A.86) family.</text>
</comment>
<keyword evidence="4 6" id="KW-1133">Transmembrane helix</keyword>
<keyword evidence="5 6" id="KW-0472">Membrane</keyword>
<evidence type="ECO:0000313" key="8">
    <source>
        <dbReference type="Proteomes" id="UP000529637"/>
    </source>
</evidence>
<comment type="caution">
    <text evidence="7">The sequence shown here is derived from an EMBL/GenBank/DDBJ whole genome shotgun (WGS) entry which is preliminary data.</text>
</comment>
<evidence type="ECO:0000256" key="6">
    <source>
        <dbReference type="SAM" id="Phobius"/>
    </source>
</evidence>
<evidence type="ECO:0000313" key="7">
    <source>
        <dbReference type="EMBL" id="NUZ05560.1"/>
    </source>
</evidence>
<dbReference type="PANTHER" id="PTHR21716">
    <property type="entry name" value="TRANSMEMBRANE PROTEIN"/>
    <property type="match status" value="1"/>
</dbReference>
<proteinExistence type="inferred from homology"/>
<accession>A0A7Y6NLV5</accession>
<dbReference type="Pfam" id="PF01594">
    <property type="entry name" value="AI-2E_transport"/>
    <property type="match status" value="1"/>
</dbReference>
<feature type="transmembrane region" description="Helical" evidence="6">
    <location>
        <begin position="251"/>
        <end position="272"/>
    </location>
</feature>
<evidence type="ECO:0000256" key="2">
    <source>
        <dbReference type="ARBA" id="ARBA00009773"/>
    </source>
</evidence>
<keyword evidence="8" id="KW-1185">Reference proteome</keyword>
<dbReference type="InterPro" id="IPR002549">
    <property type="entry name" value="AI-2E-like"/>
</dbReference>
<feature type="transmembrane region" description="Helical" evidence="6">
    <location>
        <begin position="192"/>
        <end position="215"/>
    </location>
</feature>
<evidence type="ECO:0000256" key="4">
    <source>
        <dbReference type="ARBA" id="ARBA00022989"/>
    </source>
</evidence>
<organism evidence="7 8">
    <name type="scientific">Piscinibacter koreensis</name>
    <dbReference type="NCBI Taxonomy" id="2742824"/>
    <lineage>
        <taxon>Bacteria</taxon>
        <taxon>Pseudomonadati</taxon>
        <taxon>Pseudomonadota</taxon>
        <taxon>Betaproteobacteria</taxon>
        <taxon>Burkholderiales</taxon>
        <taxon>Sphaerotilaceae</taxon>
        <taxon>Piscinibacter</taxon>
    </lineage>
</organism>